<protein>
    <submittedName>
        <fullName evidence="3">Transposase</fullName>
    </submittedName>
</protein>
<sequence>MTQIRLQEQEIDCIDVLDKRLPQHKLKRYALVQIPDCLRLTGRRNETQLTSLSSARR</sequence>
<accession>A0A183JRG3</accession>
<organism evidence="3">
    <name type="scientific">Schistosoma curassoni</name>
    <dbReference type="NCBI Taxonomy" id="6186"/>
    <lineage>
        <taxon>Eukaryota</taxon>
        <taxon>Metazoa</taxon>
        <taxon>Spiralia</taxon>
        <taxon>Lophotrochozoa</taxon>
        <taxon>Platyhelminthes</taxon>
        <taxon>Trematoda</taxon>
        <taxon>Digenea</taxon>
        <taxon>Strigeidida</taxon>
        <taxon>Schistosomatoidea</taxon>
        <taxon>Schistosomatidae</taxon>
        <taxon>Schistosoma</taxon>
    </lineage>
</organism>
<reference evidence="3" key="1">
    <citation type="submission" date="2016-06" db="UniProtKB">
        <authorList>
            <consortium name="WormBaseParasite"/>
        </authorList>
    </citation>
    <scope>IDENTIFICATION</scope>
</reference>
<proteinExistence type="predicted"/>
<dbReference type="EMBL" id="UZAK01008352">
    <property type="protein sequence ID" value="VDO94631.1"/>
    <property type="molecule type" value="Genomic_DNA"/>
</dbReference>
<dbReference type="WBParaSite" id="SCUD_0000530201-mRNA-1">
    <property type="protein sequence ID" value="SCUD_0000530201-mRNA-1"/>
    <property type="gene ID" value="SCUD_0000530201"/>
</dbReference>
<evidence type="ECO:0000313" key="1">
    <source>
        <dbReference type="EMBL" id="VDO94631.1"/>
    </source>
</evidence>
<gene>
    <name evidence="1" type="ORF">SCUD_LOCUS5302</name>
</gene>
<keyword evidence="2" id="KW-1185">Reference proteome</keyword>
<dbReference type="Proteomes" id="UP000279833">
    <property type="component" value="Unassembled WGS sequence"/>
</dbReference>
<evidence type="ECO:0000313" key="3">
    <source>
        <dbReference type="WBParaSite" id="SCUD_0000530201-mRNA-1"/>
    </source>
</evidence>
<evidence type="ECO:0000313" key="2">
    <source>
        <dbReference type="Proteomes" id="UP000279833"/>
    </source>
</evidence>
<name>A0A183JRG3_9TREM</name>
<dbReference type="AlphaFoldDB" id="A0A183JRG3"/>
<reference evidence="1 2" key="2">
    <citation type="submission" date="2018-11" db="EMBL/GenBank/DDBJ databases">
        <authorList>
            <consortium name="Pathogen Informatics"/>
        </authorList>
    </citation>
    <scope>NUCLEOTIDE SEQUENCE [LARGE SCALE GENOMIC DNA]</scope>
    <source>
        <strain evidence="1">Dakar</strain>
        <strain evidence="2">Dakar, Senegal</strain>
    </source>
</reference>